<evidence type="ECO:0000256" key="1">
    <source>
        <dbReference type="SAM" id="MobiDB-lite"/>
    </source>
</evidence>
<dbReference type="EMBL" id="PDJI01000002">
    <property type="protein sequence ID" value="PFG45026.1"/>
    <property type="molecule type" value="Genomic_DNA"/>
</dbReference>
<dbReference type="AlphaFoldDB" id="A0A2A9F2I2"/>
<dbReference type="InterPro" id="IPR007560">
    <property type="entry name" value="Restrct_endonuc_IV_Mrr"/>
</dbReference>
<gene>
    <name evidence="4" type="ORF">ATJ97_0079</name>
</gene>
<evidence type="ECO:0000313" key="5">
    <source>
        <dbReference type="Proteomes" id="UP000222106"/>
    </source>
</evidence>
<organism evidence="4 5">
    <name type="scientific">Georgenia soli</name>
    <dbReference type="NCBI Taxonomy" id="638953"/>
    <lineage>
        <taxon>Bacteria</taxon>
        <taxon>Bacillati</taxon>
        <taxon>Actinomycetota</taxon>
        <taxon>Actinomycetes</taxon>
        <taxon>Micrococcales</taxon>
        <taxon>Bogoriellaceae</taxon>
        <taxon>Georgenia</taxon>
    </lineage>
</organism>
<feature type="domain" description="Restriction system protein Mrr-like N-terminal" evidence="3">
    <location>
        <begin position="2"/>
        <end position="77"/>
    </location>
</feature>
<dbReference type="Proteomes" id="UP000222106">
    <property type="component" value="Unassembled WGS sequence"/>
</dbReference>
<dbReference type="Pfam" id="PF04471">
    <property type="entry name" value="Mrr_cat"/>
    <property type="match status" value="1"/>
</dbReference>
<dbReference type="GO" id="GO:0003677">
    <property type="term" value="F:DNA binding"/>
    <property type="evidence" value="ECO:0007669"/>
    <property type="project" value="InterPro"/>
</dbReference>
<name>A0A2A9F2I2_9MICO</name>
<keyword evidence="5" id="KW-1185">Reference proteome</keyword>
<proteinExistence type="predicted"/>
<reference evidence="4 5" key="1">
    <citation type="submission" date="2017-10" db="EMBL/GenBank/DDBJ databases">
        <title>Sequencing the genomes of 1000 actinobacteria strains.</title>
        <authorList>
            <person name="Klenk H.-P."/>
        </authorList>
    </citation>
    <scope>NUCLEOTIDE SEQUENCE [LARGE SCALE GENOMIC DNA]</scope>
    <source>
        <strain evidence="4 5">DSM 21838</strain>
    </source>
</reference>
<dbReference type="Pfam" id="PF14338">
    <property type="entry name" value="Mrr_N"/>
    <property type="match status" value="1"/>
</dbReference>
<evidence type="ECO:0000313" key="4">
    <source>
        <dbReference type="EMBL" id="PFG45026.1"/>
    </source>
</evidence>
<evidence type="ECO:0000259" key="2">
    <source>
        <dbReference type="Pfam" id="PF04471"/>
    </source>
</evidence>
<feature type="region of interest" description="Disordered" evidence="1">
    <location>
        <begin position="98"/>
        <end position="133"/>
    </location>
</feature>
<feature type="domain" description="Restriction endonuclease type IV Mrr" evidence="2">
    <location>
        <begin position="147"/>
        <end position="265"/>
    </location>
</feature>
<accession>A0A2A9F2I2</accession>
<dbReference type="PANTHER" id="PTHR30015:SF7">
    <property type="entry name" value="TYPE IV METHYL-DIRECTED RESTRICTION ENZYME ECOKMRR"/>
    <property type="match status" value="1"/>
</dbReference>
<protein>
    <submittedName>
        <fullName evidence="4">Restriction system protein</fullName>
    </submittedName>
</protein>
<feature type="compositionally biased region" description="Acidic residues" evidence="1">
    <location>
        <begin position="113"/>
        <end position="125"/>
    </location>
</feature>
<dbReference type="InterPro" id="IPR025745">
    <property type="entry name" value="Mrr-like_N_dom"/>
</dbReference>
<dbReference type="InterPro" id="IPR011856">
    <property type="entry name" value="tRNA_endonuc-like_dom_sf"/>
</dbReference>
<dbReference type="Gene3D" id="3.40.1350.10">
    <property type="match status" value="1"/>
</dbReference>
<comment type="caution">
    <text evidence="4">The sequence shown here is derived from an EMBL/GenBank/DDBJ whole genome shotgun (WGS) entry which is preliminary data.</text>
</comment>
<dbReference type="PANTHER" id="PTHR30015">
    <property type="entry name" value="MRR RESTRICTION SYSTEM PROTEIN"/>
    <property type="match status" value="1"/>
</dbReference>
<sequence>MADLGGSATAREVTDQVLKELAPSEEMLAVVQPKRPEASVLMERVHWARSYAKLIGALESPKRGVFLLTQSGRELLALPEEEGRARVFELDRDYRRNRATKGKEKPASAMPPDPEDADAEEEDESAYQATTTGSGSARWQDVLLGRLHQLSPDDFEEFVLYLLRLYGLELERVGGAGDEGIDGIGTAPISPVLSSRVAVQIKRYDPNGRPVGRETVALFQRDAQTKGAERAILVTLGTFSAPARRAAIVTSPTVDLIDGERLAGLVKEQGLGVRMVTRVDPDWFNRFG</sequence>
<dbReference type="InterPro" id="IPR011335">
    <property type="entry name" value="Restrct_endonuc-II-like"/>
</dbReference>
<dbReference type="GO" id="GO:0009307">
    <property type="term" value="P:DNA restriction-modification system"/>
    <property type="evidence" value="ECO:0007669"/>
    <property type="project" value="InterPro"/>
</dbReference>
<dbReference type="InterPro" id="IPR052906">
    <property type="entry name" value="Type_IV_Methyl-Rstrct_Enzyme"/>
</dbReference>
<dbReference type="SUPFAM" id="SSF52980">
    <property type="entry name" value="Restriction endonuclease-like"/>
    <property type="match status" value="1"/>
</dbReference>
<evidence type="ECO:0000259" key="3">
    <source>
        <dbReference type="Pfam" id="PF14338"/>
    </source>
</evidence>
<dbReference type="GO" id="GO:0015666">
    <property type="term" value="F:restriction endodeoxyribonuclease activity"/>
    <property type="evidence" value="ECO:0007669"/>
    <property type="project" value="TreeGrafter"/>
</dbReference>